<feature type="domain" description="PD-(D/E)XK endonuclease-like" evidence="1">
    <location>
        <begin position="74"/>
        <end position="207"/>
    </location>
</feature>
<proteinExistence type="predicted"/>
<accession>A0A2M7R834</accession>
<evidence type="ECO:0000313" key="3">
    <source>
        <dbReference type="Proteomes" id="UP000230055"/>
    </source>
</evidence>
<dbReference type="InterPro" id="IPR038726">
    <property type="entry name" value="PDDEXK_AddAB-type"/>
</dbReference>
<evidence type="ECO:0000259" key="1">
    <source>
        <dbReference type="Pfam" id="PF12705"/>
    </source>
</evidence>
<reference evidence="3" key="1">
    <citation type="submission" date="2017-09" db="EMBL/GenBank/DDBJ databases">
        <title>Depth-based differentiation of microbial function through sediment-hosted aquifers and enrichment of novel symbionts in the deep terrestrial subsurface.</title>
        <authorList>
            <person name="Probst A.J."/>
            <person name="Ladd B."/>
            <person name="Jarett J.K."/>
            <person name="Geller-Mcgrath D.E."/>
            <person name="Sieber C.M.K."/>
            <person name="Emerson J.B."/>
            <person name="Anantharaman K."/>
            <person name="Thomas B.C."/>
            <person name="Malmstrom R."/>
            <person name="Stieglmeier M."/>
            <person name="Klingl A."/>
            <person name="Woyke T."/>
            <person name="Ryan C.M."/>
            <person name="Banfield J.F."/>
        </authorList>
    </citation>
    <scope>NUCLEOTIDE SEQUENCE [LARGE SCALE GENOMIC DNA]</scope>
</reference>
<gene>
    <name evidence="2" type="ORF">COY72_00695</name>
</gene>
<sequence>MLKELINKYYSELKKDREQHHFYITDAGKCPRAVFFKFKKAPAEAMEPRILMMFDHGDHIHQLIMKPLFGVRDIRVIAAEINIPPQELITGRADAIISDGKDLYVLDVKSINGQIFKSLAEPKEEHINQIQLYLHFFKQKKGILLYVNKDTQDLKEFFIDYNPQIAQSLLKELNDLKVKIDKNIVPPRIPVWPENWQCRYCQFKEICLTAGEGNVSWESFKKKVDEAEPSSPSSLPPEAR</sequence>
<dbReference type="InterPro" id="IPR011604">
    <property type="entry name" value="PDDEXK-like_dom_sf"/>
</dbReference>
<comment type="caution">
    <text evidence="2">The sequence shown here is derived from an EMBL/GenBank/DDBJ whole genome shotgun (WGS) entry which is preliminary data.</text>
</comment>
<organism evidence="2 3">
    <name type="scientific">Candidatus Nealsonbacteria bacterium CG_4_10_14_0_8_um_filter_35_10</name>
    <dbReference type="NCBI Taxonomy" id="1974683"/>
    <lineage>
        <taxon>Bacteria</taxon>
        <taxon>Candidatus Nealsoniibacteriota</taxon>
    </lineage>
</organism>
<dbReference type="Pfam" id="PF12705">
    <property type="entry name" value="PDDEXK_1"/>
    <property type="match status" value="1"/>
</dbReference>
<dbReference type="EMBL" id="PFLX01000017">
    <property type="protein sequence ID" value="PIY90956.1"/>
    <property type="molecule type" value="Genomic_DNA"/>
</dbReference>
<dbReference type="Proteomes" id="UP000230055">
    <property type="component" value="Unassembled WGS sequence"/>
</dbReference>
<protein>
    <recommendedName>
        <fullName evidence="1">PD-(D/E)XK endonuclease-like domain-containing protein</fullName>
    </recommendedName>
</protein>
<evidence type="ECO:0000313" key="2">
    <source>
        <dbReference type="EMBL" id="PIY90956.1"/>
    </source>
</evidence>
<dbReference type="Gene3D" id="3.90.320.10">
    <property type="match status" value="1"/>
</dbReference>
<dbReference type="AlphaFoldDB" id="A0A2M7R834"/>
<name>A0A2M7R834_9BACT</name>